<proteinExistence type="predicted"/>
<dbReference type="AlphaFoldDB" id="A0AAV5WAG2"/>
<evidence type="ECO:0000256" key="1">
    <source>
        <dbReference type="SAM" id="Phobius"/>
    </source>
</evidence>
<keyword evidence="1" id="KW-1133">Transmembrane helix</keyword>
<evidence type="ECO:0000313" key="2">
    <source>
        <dbReference type="EMBL" id="GMT28886.1"/>
    </source>
</evidence>
<feature type="transmembrane region" description="Helical" evidence="1">
    <location>
        <begin position="138"/>
        <end position="158"/>
    </location>
</feature>
<dbReference type="Proteomes" id="UP001432322">
    <property type="component" value="Unassembled WGS sequence"/>
</dbReference>
<feature type="transmembrane region" description="Helical" evidence="1">
    <location>
        <begin position="187"/>
        <end position="209"/>
    </location>
</feature>
<keyword evidence="3" id="KW-1185">Reference proteome</keyword>
<keyword evidence="1" id="KW-0472">Membrane</keyword>
<protein>
    <recommendedName>
        <fullName evidence="4">G protein-coupled receptor</fullName>
    </recommendedName>
</protein>
<organism evidence="2 3">
    <name type="scientific">Pristionchus fissidentatus</name>
    <dbReference type="NCBI Taxonomy" id="1538716"/>
    <lineage>
        <taxon>Eukaryota</taxon>
        <taxon>Metazoa</taxon>
        <taxon>Ecdysozoa</taxon>
        <taxon>Nematoda</taxon>
        <taxon>Chromadorea</taxon>
        <taxon>Rhabditida</taxon>
        <taxon>Rhabditina</taxon>
        <taxon>Diplogasteromorpha</taxon>
        <taxon>Diplogasteroidea</taxon>
        <taxon>Neodiplogasteridae</taxon>
        <taxon>Pristionchus</taxon>
    </lineage>
</organism>
<evidence type="ECO:0008006" key="4">
    <source>
        <dbReference type="Google" id="ProtNLM"/>
    </source>
</evidence>
<accession>A0AAV5WAG2</accession>
<dbReference type="EMBL" id="BTSY01000005">
    <property type="protein sequence ID" value="GMT28886.1"/>
    <property type="molecule type" value="Genomic_DNA"/>
</dbReference>
<evidence type="ECO:0000313" key="3">
    <source>
        <dbReference type="Proteomes" id="UP001432322"/>
    </source>
</evidence>
<feature type="non-terminal residue" evidence="2">
    <location>
        <position position="312"/>
    </location>
</feature>
<feature type="transmembrane region" description="Helical" evidence="1">
    <location>
        <begin position="96"/>
        <end position="118"/>
    </location>
</feature>
<feature type="transmembrane region" description="Helical" evidence="1">
    <location>
        <begin position="288"/>
        <end position="309"/>
    </location>
</feature>
<gene>
    <name evidence="2" type="ORF">PFISCL1PPCAC_20183</name>
</gene>
<sequence>MAVAQEPAPHVDVENDDFVFDDGFPQPREHACTVLWVKGLGFLTTVWIVLFHTDRVGAFINAYIRGDDTNVHPYEDTLSLTQLIVEFALESAVFCYIPLLACLSFIVIQVCSASVCCYRALGRARCRRLVSFHRMMAIPLVFIIFKVGSESIAQMLAIQSNDYYLLSLLKHSDPDTSLLHAPSLIEAYLKTLVTFFFIIAAALNYCVFIKTLLSRLSQMSGPDLSGIERGSLGSRGSLPSCSTTTRVNGGVIGSSGAAEYAGATWPLPTLSAPLSQLWFGRQVHATRVFVWSQLLLAAIAALLIVTVASGSV</sequence>
<comment type="caution">
    <text evidence="2">The sequence shown here is derived from an EMBL/GenBank/DDBJ whole genome shotgun (WGS) entry which is preliminary data.</text>
</comment>
<keyword evidence="1" id="KW-0812">Transmembrane</keyword>
<name>A0AAV5WAG2_9BILA</name>
<reference evidence="2" key="1">
    <citation type="submission" date="2023-10" db="EMBL/GenBank/DDBJ databases">
        <title>Genome assembly of Pristionchus species.</title>
        <authorList>
            <person name="Yoshida K."/>
            <person name="Sommer R.J."/>
        </authorList>
    </citation>
    <scope>NUCLEOTIDE SEQUENCE</scope>
    <source>
        <strain evidence="2">RS5133</strain>
    </source>
</reference>